<feature type="domain" description="TonB-dependent receptor-like beta-barrel" evidence="11">
    <location>
        <begin position="387"/>
        <end position="965"/>
    </location>
</feature>
<evidence type="ECO:0000256" key="7">
    <source>
        <dbReference type="ARBA" id="ARBA00023237"/>
    </source>
</evidence>
<protein>
    <recommendedName>
        <fullName evidence="15">TonB-dependent receptor</fullName>
    </recommendedName>
</protein>
<dbReference type="AlphaFoldDB" id="A0A0Q1BXY2"/>
<evidence type="ECO:0000259" key="12">
    <source>
        <dbReference type="Pfam" id="PF07715"/>
    </source>
</evidence>
<dbReference type="Gene3D" id="2.40.170.20">
    <property type="entry name" value="TonB-dependent receptor, beta-barrel domain"/>
    <property type="match status" value="1"/>
</dbReference>
<dbReference type="NCBIfam" id="TIGR04057">
    <property type="entry name" value="SusC_RagA_signa"/>
    <property type="match status" value="1"/>
</dbReference>
<comment type="subcellular location">
    <subcellularLocation>
        <location evidence="1 8">Cell outer membrane</location>
        <topology evidence="1 8">Multi-pass membrane protein</topology>
    </subcellularLocation>
</comment>
<comment type="similarity">
    <text evidence="8 9">Belongs to the TonB-dependent receptor family.</text>
</comment>
<reference evidence="13 14" key="1">
    <citation type="submission" date="2015-04" db="EMBL/GenBank/DDBJ databases">
        <title>Complete genome of flavobacterium.</title>
        <authorList>
            <person name="Kwon Y.M."/>
            <person name="Kim S.-J."/>
        </authorList>
    </citation>
    <scope>NUCLEOTIDE SEQUENCE [LARGE SCALE GENOMIC DNA]</scope>
    <source>
        <strain evidence="13 14">DK169</strain>
    </source>
</reference>
<proteinExistence type="inferred from homology"/>
<dbReference type="NCBIfam" id="TIGR04056">
    <property type="entry name" value="OMP_RagA_SusC"/>
    <property type="match status" value="1"/>
</dbReference>
<evidence type="ECO:0000256" key="9">
    <source>
        <dbReference type="RuleBase" id="RU003357"/>
    </source>
</evidence>
<dbReference type="InterPro" id="IPR039426">
    <property type="entry name" value="TonB-dep_rcpt-like"/>
</dbReference>
<dbReference type="InterPro" id="IPR023997">
    <property type="entry name" value="TonB-dep_OMP_SusC/RagA_CS"/>
</dbReference>
<keyword evidence="14" id="KW-1185">Reference proteome</keyword>
<dbReference type="SUPFAM" id="SSF49464">
    <property type="entry name" value="Carboxypeptidase regulatory domain-like"/>
    <property type="match status" value="1"/>
</dbReference>
<evidence type="ECO:0000256" key="2">
    <source>
        <dbReference type="ARBA" id="ARBA00022448"/>
    </source>
</evidence>
<dbReference type="InterPro" id="IPR008969">
    <property type="entry name" value="CarboxyPept-like_regulatory"/>
</dbReference>
<dbReference type="Pfam" id="PF13715">
    <property type="entry name" value="CarbopepD_reg_2"/>
    <property type="match status" value="1"/>
</dbReference>
<dbReference type="InterPro" id="IPR000531">
    <property type="entry name" value="Beta-barrel_TonB"/>
</dbReference>
<dbReference type="Gene3D" id="2.170.130.10">
    <property type="entry name" value="TonB-dependent receptor, plug domain"/>
    <property type="match status" value="1"/>
</dbReference>
<feature type="chain" id="PRO_5006188992" description="TonB-dependent receptor" evidence="10">
    <location>
        <begin position="22"/>
        <end position="1019"/>
    </location>
</feature>
<accession>A0A0Q1BXY2</accession>
<dbReference type="PATRIC" id="fig|1547436.3.peg.1347"/>
<dbReference type="OrthoDB" id="9768177at2"/>
<sequence>MIMKKKLTFFLLLTISLLGFSQNRQTTIQGTIVDESGVPLAGVNVLVKGTINGTQTDFDGNYTIQASSGDVLTFSYIGMKTQSATVGDNSTINITMQEDAAKLDEIVVIGYGTQKKSDLTGAIGSLSGEGLDKLQVADPSQLLLGRVSGVRVESVGGSPGAPTNIVIRGVSSLTNSNPLFVIDGVFTDNMDFLNPSDIKSVQILKDASAAAIYGSRAANGVIIVTTNDGKGRDGMTVDLEVSTGFQSQIKKLDWLTGAEYAQLRNEQTIANTPDGQTPLLLPGFNEKLDPTVNTIIDDIAISSAPVTNMSVRVAGGGEGISYDVSANWLDQDGIIVASDFDRKTFRANMNINKGKFKLSESLTFTSTYRNKNTIWNLGNNILPTIPFRNPDNDGGFGGANLEDHGFDGSNHIGRALLQDRHETKDNLLGNVNASYEIIEGLTVKANLGLQYFVSSDYTFTPTFFISDAINANLDEAALIDRTTKYVNLLGEGTINYKKTFNKHAFELLGGFTTQKTTTNQGLIWVSGFPSNDIRQASAASTLVQTGGTEAVNTLISTFGRLNYNFAEKYFITATIRRDGSSRFSEENRYGVFPSIGASWIVTNEDFLSDNSLISNLKLRASYGELGSQSIGDYAFIPVLNINSDAVLGTGQGRTSGVSQTVFANPNLVWETTKTYNLGVDLGLFNNKLTLTADYFDKQSEDILVALNIPPTSGTTIPVAQNAAEIQNKGLELATSYSNSFGDFNFNVSGNITFINNEVLSLGENVAPITAGPNSTSTVTRTDVGGEVAAYYGYVVTGTYNDQNELDADLAAGLADPNAQLGDFRYEDTNNDGILDLEDQTSLGSYIPEFEYGFSIDAQYKNFDLNMIFNGVAGVEIWNATRQANLLSLNSNLLRDALDFWTPENTDASLPRIGGGANNARSSSFYVEDGSYFRLRNIQLGYSLPAKTIEKLKLRKLRIYGSVQNLFTITNYSGYYPEIGRSRDDENLVVPNTNVLFFAGIDQSAYPTPRTMIMGIQIGF</sequence>
<gene>
    <name evidence="13" type="ORF">AAY42_06510</name>
</gene>
<dbReference type="FunFam" id="2.60.40.1120:FF:000003">
    <property type="entry name" value="Outer membrane protein Omp121"/>
    <property type="match status" value="1"/>
</dbReference>
<feature type="signal peptide" evidence="10">
    <location>
        <begin position="1"/>
        <end position="21"/>
    </location>
</feature>
<evidence type="ECO:0000256" key="4">
    <source>
        <dbReference type="ARBA" id="ARBA00022692"/>
    </source>
</evidence>
<comment type="caution">
    <text evidence="13">The sequence shown here is derived from an EMBL/GenBank/DDBJ whole genome shotgun (WGS) entry which is preliminary data.</text>
</comment>
<evidence type="ECO:0000256" key="5">
    <source>
        <dbReference type="ARBA" id="ARBA00023077"/>
    </source>
</evidence>
<dbReference type="Gene3D" id="2.60.40.1120">
    <property type="entry name" value="Carboxypeptidase-like, regulatory domain"/>
    <property type="match status" value="1"/>
</dbReference>
<evidence type="ECO:0000259" key="11">
    <source>
        <dbReference type="Pfam" id="PF00593"/>
    </source>
</evidence>
<evidence type="ECO:0000256" key="6">
    <source>
        <dbReference type="ARBA" id="ARBA00023136"/>
    </source>
</evidence>
<evidence type="ECO:0000256" key="1">
    <source>
        <dbReference type="ARBA" id="ARBA00004571"/>
    </source>
</evidence>
<dbReference type="GO" id="GO:0009279">
    <property type="term" value="C:cell outer membrane"/>
    <property type="evidence" value="ECO:0007669"/>
    <property type="project" value="UniProtKB-SubCell"/>
</dbReference>
<organism evidence="13 14">
    <name type="scientific">Flagellimonas eckloniae</name>
    <dbReference type="NCBI Taxonomy" id="346185"/>
    <lineage>
        <taxon>Bacteria</taxon>
        <taxon>Pseudomonadati</taxon>
        <taxon>Bacteroidota</taxon>
        <taxon>Flavobacteriia</taxon>
        <taxon>Flavobacteriales</taxon>
        <taxon>Flavobacteriaceae</taxon>
        <taxon>Flagellimonas</taxon>
    </lineage>
</organism>
<evidence type="ECO:0000256" key="10">
    <source>
        <dbReference type="SAM" id="SignalP"/>
    </source>
</evidence>
<dbReference type="EMBL" id="LCTZ01000002">
    <property type="protein sequence ID" value="KQC29573.1"/>
    <property type="molecule type" value="Genomic_DNA"/>
</dbReference>
<dbReference type="PROSITE" id="PS52016">
    <property type="entry name" value="TONB_DEPENDENT_REC_3"/>
    <property type="match status" value="1"/>
</dbReference>
<dbReference type="InterPro" id="IPR036942">
    <property type="entry name" value="Beta-barrel_TonB_sf"/>
</dbReference>
<dbReference type="Pfam" id="PF07715">
    <property type="entry name" value="Plug"/>
    <property type="match status" value="1"/>
</dbReference>
<evidence type="ECO:0000256" key="8">
    <source>
        <dbReference type="PROSITE-ProRule" id="PRU01360"/>
    </source>
</evidence>
<keyword evidence="4 8" id="KW-0812">Transmembrane</keyword>
<evidence type="ECO:0008006" key="15">
    <source>
        <dbReference type="Google" id="ProtNLM"/>
    </source>
</evidence>
<keyword evidence="2 8" id="KW-0813">Transport</keyword>
<dbReference type="InterPro" id="IPR037066">
    <property type="entry name" value="Plug_dom_sf"/>
</dbReference>
<dbReference type="Proteomes" id="UP000050827">
    <property type="component" value="Unassembled WGS sequence"/>
</dbReference>
<name>A0A0Q1BXY2_9FLAO</name>
<evidence type="ECO:0000256" key="3">
    <source>
        <dbReference type="ARBA" id="ARBA00022452"/>
    </source>
</evidence>
<keyword evidence="3 8" id="KW-1134">Transmembrane beta strand</keyword>
<keyword evidence="10" id="KW-0732">Signal</keyword>
<keyword evidence="7 8" id="KW-0998">Cell outer membrane</keyword>
<dbReference type="InterPro" id="IPR012910">
    <property type="entry name" value="Plug_dom"/>
</dbReference>
<dbReference type="STRING" id="346185.AAY42_06510"/>
<keyword evidence="5 9" id="KW-0798">TonB box</keyword>
<dbReference type="InterPro" id="IPR023996">
    <property type="entry name" value="TonB-dep_OMP_SusC/RagA"/>
</dbReference>
<dbReference type="Pfam" id="PF00593">
    <property type="entry name" value="TonB_dep_Rec_b-barrel"/>
    <property type="match status" value="1"/>
</dbReference>
<dbReference type="SUPFAM" id="SSF56935">
    <property type="entry name" value="Porins"/>
    <property type="match status" value="1"/>
</dbReference>
<evidence type="ECO:0000313" key="13">
    <source>
        <dbReference type="EMBL" id="KQC29573.1"/>
    </source>
</evidence>
<feature type="domain" description="TonB-dependent receptor plug" evidence="12">
    <location>
        <begin position="116"/>
        <end position="221"/>
    </location>
</feature>
<keyword evidence="6 8" id="KW-0472">Membrane</keyword>
<evidence type="ECO:0000313" key="14">
    <source>
        <dbReference type="Proteomes" id="UP000050827"/>
    </source>
</evidence>